<evidence type="ECO:0000313" key="3">
    <source>
        <dbReference type="EMBL" id="KAI9244716.1"/>
    </source>
</evidence>
<dbReference type="PANTHER" id="PTHR42032">
    <property type="entry name" value="YALI0E30679P"/>
    <property type="match status" value="1"/>
</dbReference>
<reference evidence="3" key="1">
    <citation type="journal article" date="2022" name="IScience">
        <title>Evolution of zygomycete secretomes and the origins of terrestrial fungal ecologies.</title>
        <authorList>
            <person name="Chang Y."/>
            <person name="Wang Y."/>
            <person name="Mondo S."/>
            <person name="Ahrendt S."/>
            <person name="Andreopoulos W."/>
            <person name="Barry K."/>
            <person name="Beard J."/>
            <person name="Benny G.L."/>
            <person name="Blankenship S."/>
            <person name="Bonito G."/>
            <person name="Cuomo C."/>
            <person name="Desiro A."/>
            <person name="Gervers K.A."/>
            <person name="Hundley H."/>
            <person name="Kuo A."/>
            <person name="LaButti K."/>
            <person name="Lang B.F."/>
            <person name="Lipzen A."/>
            <person name="O'Donnell K."/>
            <person name="Pangilinan J."/>
            <person name="Reynolds N."/>
            <person name="Sandor L."/>
            <person name="Smith M.E."/>
            <person name="Tsang A."/>
            <person name="Grigoriev I.V."/>
            <person name="Stajich J.E."/>
            <person name="Spatafora J.W."/>
        </authorList>
    </citation>
    <scope>NUCLEOTIDE SEQUENCE</scope>
    <source>
        <strain evidence="3">RSA 2281</strain>
    </source>
</reference>
<comment type="caution">
    <text evidence="3">The sequence shown here is derived from an EMBL/GenBank/DDBJ whole genome shotgun (WGS) entry which is preliminary data.</text>
</comment>
<name>A0AAD5JLD9_9FUNG</name>
<feature type="transmembrane region" description="Helical" evidence="2">
    <location>
        <begin position="318"/>
        <end position="342"/>
    </location>
</feature>
<feature type="compositionally biased region" description="Low complexity" evidence="1">
    <location>
        <begin position="1"/>
        <end position="23"/>
    </location>
</feature>
<feature type="compositionally biased region" description="Polar residues" evidence="1">
    <location>
        <begin position="52"/>
        <end position="65"/>
    </location>
</feature>
<evidence type="ECO:0000313" key="4">
    <source>
        <dbReference type="Proteomes" id="UP001209540"/>
    </source>
</evidence>
<gene>
    <name evidence="3" type="ORF">BDA99DRAFT_448316</name>
</gene>
<accession>A0AAD5JLD9</accession>
<evidence type="ECO:0000256" key="1">
    <source>
        <dbReference type="SAM" id="MobiDB-lite"/>
    </source>
</evidence>
<feature type="transmembrane region" description="Helical" evidence="2">
    <location>
        <begin position="96"/>
        <end position="117"/>
    </location>
</feature>
<dbReference type="Proteomes" id="UP001209540">
    <property type="component" value="Unassembled WGS sequence"/>
</dbReference>
<organism evidence="3 4">
    <name type="scientific">Phascolomyces articulosus</name>
    <dbReference type="NCBI Taxonomy" id="60185"/>
    <lineage>
        <taxon>Eukaryota</taxon>
        <taxon>Fungi</taxon>
        <taxon>Fungi incertae sedis</taxon>
        <taxon>Mucoromycota</taxon>
        <taxon>Mucoromycotina</taxon>
        <taxon>Mucoromycetes</taxon>
        <taxon>Mucorales</taxon>
        <taxon>Lichtheimiaceae</taxon>
        <taxon>Phascolomyces</taxon>
    </lineage>
</organism>
<dbReference type="AlphaFoldDB" id="A0AAD5JLD9"/>
<keyword evidence="2" id="KW-0472">Membrane</keyword>
<feature type="compositionally biased region" description="Low complexity" evidence="1">
    <location>
        <begin position="34"/>
        <end position="51"/>
    </location>
</feature>
<feature type="compositionally biased region" description="Low complexity" evidence="1">
    <location>
        <begin position="350"/>
        <end position="365"/>
    </location>
</feature>
<evidence type="ECO:0000256" key="2">
    <source>
        <dbReference type="SAM" id="Phobius"/>
    </source>
</evidence>
<dbReference type="EMBL" id="JAIXMP010000057">
    <property type="protein sequence ID" value="KAI9244716.1"/>
    <property type="molecule type" value="Genomic_DNA"/>
</dbReference>
<feature type="compositionally biased region" description="Pro residues" evidence="1">
    <location>
        <begin position="24"/>
        <end position="33"/>
    </location>
</feature>
<keyword evidence="2" id="KW-1133">Transmembrane helix</keyword>
<keyword evidence="4" id="KW-1185">Reference proteome</keyword>
<feature type="transmembrane region" description="Helical" evidence="2">
    <location>
        <begin position="183"/>
        <end position="207"/>
    </location>
</feature>
<dbReference type="PANTHER" id="PTHR42032:SF1">
    <property type="entry name" value="YALI0E30679P"/>
    <property type="match status" value="1"/>
</dbReference>
<sequence length="403" mass="45045">MQQEASSSSSAGASSSSSRNNTNPFPPTPPPSAPTSSASLNVNNDNNNTVDPSATSTTEDPSNDEVSTAISWPIILAVVPTLGAFFAGSAEVWSDFVLSLLTLYYVYKWMTVPWTYFEGARARRIIHQNASAKGLVDPKRIKLGQELRHEERVGLFWVFMSPFIAAYSLRFTCYFLTNHERYMSYFNIFIFVLAAMMKPAEFALSLLCDRTQELQNYLGPDVRLTEVLHSRVNRMHKEINDLYGVLATKKAVHEINAELDPTIQKIVKSAKRMERKESKFKEWSEDRFSAIDEKVDNLDQLILYRIEQDQRQSSQRTLVTLMFLPVNIALWAAKGMTGWLPIQVPMLSSSSTTTSALPSPTLSATMIPGDENEDDAISLPPPPAPVSSRALCHHQRESGPALF</sequence>
<protein>
    <submittedName>
        <fullName evidence="3">Uncharacterized protein</fullName>
    </submittedName>
</protein>
<feature type="transmembrane region" description="Helical" evidence="2">
    <location>
        <begin position="70"/>
        <end position="90"/>
    </location>
</feature>
<feature type="region of interest" description="Disordered" evidence="1">
    <location>
        <begin position="350"/>
        <end position="403"/>
    </location>
</feature>
<proteinExistence type="predicted"/>
<reference evidence="3" key="2">
    <citation type="submission" date="2023-02" db="EMBL/GenBank/DDBJ databases">
        <authorList>
            <consortium name="DOE Joint Genome Institute"/>
            <person name="Mondo S.J."/>
            <person name="Chang Y."/>
            <person name="Wang Y."/>
            <person name="Ahrendt S."/>
            <person name="Andreopoulos W."/>
            <person name="Barry K."/>
            <person name="Beard J."/>
            <person name="Benny G.L."/>
            <person name="Blankenship S."/>
            <person name="Bonito G."/>
            <person name="Cuomo C."/>
            <person name="Desiro A."/>
            <person name="Gervers K.A."/>
            <person name="Hundley H."/>
            <person name="Kuo A."/>
            <person name="LaButti K."/>
            <person name="Lang B.F."/>
            <person name="Lipzen A."/>
            <person name="O'Donnell K."/>
            <person name="Pangilinan J."/>
            <person name="Reynolds N."/>
            <person name="Sandor L."/>
            <person name="Smith M.W."/>
            <person name="Tsang A."/>
            <person name="Grigoriev I.V."/>
            <person name="Stajich J.E."/>
            <person name="Spatafora J.W."/>
        </authorList>
    </citation>
    <scope>NUCLEOTIDE SEQUENCE</scope>
    <source>
        <strain evidence="3">RSA 2281</strain>
    </source>
</reference>
<feature type="region of interest" description="Disordered" evidence="1">
    <location>
        <begin position="1"/>
        <end position="65"/>
    </location>
</feature>
<feature type="transmembrane region" description="Helical" evidence="2">
    <location>
        <begin position="155"/>
        <end position="177"/>
    </location>
</feature>
<keyword evidence="2" id="KW-0812">Transmembrane</keyword>